<dbReference type="EMBL" id="ML119106">
    <property type="protein sequence ID" value="RPB17328.1"/>
    <property type="molecule type" value="Genomic_DNA"/>
</dbReference>
<keyword evidence="3" id="KW-1185">Reference proteome</keyword>
<dbReference type="CDD" id="cd00077">
    <property type="entry name" value="HDc"/>
    <property type="match status" value="1"/>
</dbReference>
<dbReference type="InterPro" id="IPR003607">
    <property type="entry name" value="HD/PDEase_dom"/>
</dbReference>
<dbReference type="OrthoDB" id="16547at2759"/>
<dbReference type="PANTHER" id="PTHR33594:SF1">
    <property type="entry name" value="HD_PDEASE DOMAIN-CONTAINING PROTEIN"/>
    <property type="match status" value="1"/>
</dbReference>
<dbReference type="STRING" id="1392247.A0A3N4L6B7"/>
<evidence type="ECO:0000259" key="1">
    <source>
        <dbReference type="SMART" id="SM00471"/>
    </source>
</evidence>
<gene>
    <name evidence="2" type="ORF">P167DRAFT_126249</name>
</gene>
<dbReference type="Gene3D" id="1.10.3210.50">
    <property type="match status" value="1"/>
</dbReference>
<name>A0A3N4L6B7_9PEZI</name>
<evidence type="ECO:0000313" key="3">
    <source>
        <dbReference type="Proteomes" id="UP000277580"/>
    </source>
</evidence>
<feature type="domain" description="HD/PDEase" evidence="1">
    <location>
        <begin position="26"/>
        <end position="158"/>
    </location>
</feature>
<evidence type="ECO:0000313" key="2">
    <source>
        <dbReference type="EMBL" id="RPB17328.1"/>
    </source>
</evidence>
<reference evidence="2 3" key="1">
    <citation type="journal article" date="2018" name="Nat. Ecol. Evol.">
        <title>Pezizomycetes genomes reveal the molecular basis of ectomycorrhizal truffle lifestyle.</title>
        <authorList>
            <person name="Murat C."/>
            <person name="Payen T."/>
            <person name="Noel B."/>
            <person name="Kuo A."/>
            <person name="Morin E."/>
            <person name="Chen J."/>
            <person name="Kohler A."/>
            <person name="Krizsan K."/>
            <person name="Balestrini R."/>
            <person name="Da Silva C."/>
            <person name="Montanini B."/>
            <person name="Hainaut M."/>
            <person name="Levati E."/>
            <person name="Barry K.W."/>
            <person name="Belfiori B."/>
            <person name="Cichocki N."/>
            <person name="Clum A."/>
            <person name="Dockter R.B."/>
            <person name="Fauchery L."/>
            <person name="Guy J."/>
            <person name="Iotti M."/>
            <person name="Le Tacon F."/>
            <person name="Lindquist E.A."/>
            <person name="Lipzen A."/>
            <person name="Malagnac F."/>
            <person name="Mello A."/>
            <person name="Molinier V."/>
            <person name="Miyauchi S."/>
            <person name="Poulain J."/>
            <person name="Riccioni C."/>
            <person name="Rubini A."/>
            <person name="Sitrit Y."/>
            <person name="Splivallo R."/>
            <person name="Traeger S."/>
            <person name="Wang M."/>
            <person name="Zifcakova L."/>
            <person name="Wipf D."/>
            <person name="Zambonelli A."/>
            <person name="Paolocci F."/>
            <person name="Nowrousian M."/>
            <person name="Ottonello S."/>
            <person name="Baldrian P."/>
            <person name="Spatafora J.W."/>
            <person name="Henrissat B."/>
            <person name="Nagy L.G."/>
            <person name="Aury J.M."/>
            <person name="Wincker P."/>
            <person name="Grigoriev I.V."/>
            <person name="Bonfante P."/>
            <person name="Martin F.M."/>
        </authorList>
    </citation>
    <scope>NUCLEOTIDE SEQUENCE [LARGE SCALE GENOMIC DNA]</scope>
    <source>
        <strain evidence="2 3">CCBAS932</strain>
    </source>
</reference>
<proteinExistence type="predicted"/>
<sequence>MDQVHSRGALIIATHEYVKAYMAQYDSSHDYQHILRVLSLAQQILAAETATSTGEQLYNPTLVTLLALLHDVGDKKYSGADQERTGAFGPAEEFLLTAGCDPALATTIQKLINNVSYSHERANPEVVAEMCKAHPELKVVQDADRLDAIGAVGVGRAFTFGAAKRPGEGMGGVIDHFEDKLLKLEGGMKTAEGKRLAKVRAERIRVFREWWVEETEGVKEVMIV</sequence>
<organism evidence="2 3">
    <name type="scientific">Morchella conica CCBAS932</name>
    <dbReference type="NCBI Taxonomy" id="1392247"/>
    <lineage>
        <taxon>Eukaryota</taxon>
        <taxon>Fungi</taxon>
        <taxon>Dikarya</taxon>
        <taxon>Ascomycota</taxon>
        <taxon>Pezizomycotina</taxon>
        <taxon>Pezizomycetes</taxon>
        <taxon>Pezizales</taxon>
        <taxon>Morchellaceae</taxon>
        <taxon>Morchella</taxon>
    </lineage>
</organism>
<dbReference type="Proteomes" id="UP000277580">
    <property type="component" value="Unassembled WGS sequence"/>
</dbReference>
<dbReference type="AlphaFoldDB" id="A0A3N4L6B7"/>
<dbReference type="InterPro" id="IPR006674">
    <property type="entry name" value="HD_domain"/>
</dbReference>
<dbReference type="PANTHER" id="PTHR33594">
    <property type="entry name" value="SUPERFAMILY HYDROLASE, PUTATIVE (AFU_ORTHOLOGUE AFUA_1G03035)-RELATED"/>
    <property type="match status" value="1"/>
</dbReference>
<dbReference type="Pfam" id="PF01966">
    <property type="entry name" value="HD"/>
    <property type="match status" value="1"/>
</dbReference>
<protein>
    <recommendedName>
        <fullName evidence="1">HD/PDEase domain-containing protein</fullName>
    </recommendedName>
</protein>
<dbReference type="SMART" id="SM00471">
    <property type="entry name" value="HDc"/>
    <property type="match status" value="1"/>
</dbReference>
<dbReference type="InParanoid" id="A0A3N4L6B7"/>
<dbReference type="SUPFAM" id="SSF109604">
    <property type="entry name" value="HD-domain/PDEase-like"/>
    <property type="match status" value="1"/>
</dbReference>
<accession>A0A3N4L6B7</accession>